<evidence type="ECO:0000259" key="5">
    <source>
        <dbReference type="Pfam" id="PF07730"/>
    </source>
</evidence>
<dbReference type="EC" id="2.7.13.3" evidence="6"/>
<name>A0A7W0HRJ4_9ACTN</name>
<keyword evidence="2 6" id="KW-0418">Kinase</keyword>
<dbReference type="SUPFAM" id="SSF55874">
    <property type="entry name" value="ATPase domain of HSP90 chaperone/DNA topoisomerase II/histidine kinase"/>
    <property type="match status" value="1"/>
</dbReference>
<dbReference type="GO" id="GO:0000155">
    <property type="term" value="F:phosphorelay sensor kinase activity"/>
    <property type="evidence" value="ECO:0007669"/>
    <property type="project" value="InterPro"/>
</dbReference>
<keyword evidence="7" id="KW-1185">Reference proteome</keyword>
<dbReference type="Gene3D" id="1.20.5.1930">
    <property type="match status" value="1"/>
</dbReference>
<evidence type="ECO:0000256" key="3">
    <source>
        <dbReference type="ARBA" id="ARBA00023012"/>
    </source>
</evidence>
<dbReference type="Pfam" id="PF07730">
    <property type="entry name" value="HisKA_3"/>
    <property type="match status" value="1"/>
</dbReference>
<dbReference type="InterPro" id="IPR050482">
    <property type="entry name" value="Sensor_HK_TwoCompSys"/>
</dbReference>
<evidence type="ECO:0000256" key="2">
    <source>
        <dbReference type="ARBA" id="ARBA00022777"/>
    </source>
</evidence>
<accession>A0A7W0HRJ4</accession>
<feature type="transmembrane region" description="Helical" evidence="4">
    <location>
        <begin position="101"/>
        <end position="129"/>
    </location>
</feature>
<dbReference type="GO" id="GO:0046983">
    <property type="term" value="F:protein dimerization activity"/>
    <property type="evidence" value="ECO:0007669"/>
    <property type="project" value="InterPro"/>
</dbReference>
<dbReference type="InterPro" id="IPR011712">
    <property type="entry name" value="Sig_transdc_His_kin_sub3_dim/P"/>
</dbReference>
<feature type="domain" description="Signal transduction histidine kinase subgroup 3 dimerisation and phosphoacceptor" evidence="5">
    <location>
        <begin position="180"/>
        <end position="246"/>
    </location>
</feature>
<evidence type="ECO:0000256" key="4">
    <source>
        <dbReference type="SAM" id="Phobius"/>
    </source>
</evidence>
<feature type="transmembrane region" description="Helical" evidence="4">
    <location>
        <begin position="12"/>
        <end position="32"/>
    </location>
</feature>
<dbReference type="AlphaFoldDB" id="A0A7W0HRJ4"/>
<keyword evidence="4" id="KW-0812">Transmembrane</keyword>
<evidence type="ECO:0000256" key="1">
    <source>
        <dbReference type="ARBA" id="ARBA00022679"/>
    </source>
</evidence>
<feature type="transmembrane region" description="Helical" evidence="4">
    <location>
        <begin position="38"/>
        <end position="57"/>
    </location>
</feature>
<evidence type="ECO:0000313" key="6">
    <source>
        <dbReference type="EMBL" id="MBA2893063.1"/>
    </source>
</evidence>
<reference evidence="6 7" key="1">
    <citation type="submission" date="2020-07" db="EMBL/GenBank/DDBJ databases">
        <title>Genomic Encyclopedia of Type Strains, Phase IV (KMG-IV): sequencing the most valuable type-strain genomes for metagenomic binning, comparative biology and taxonomic classification.</title>
        <authorList>
            <person name="Goeker M."/>
        </authorList>
    </citation>
    <scope>NUCLEOTIDE SEQUENCE [LARGE SCALE GENOMIC DNA]</scope>
    <source>
        <strain evidence="6 7">DSM 45533</strain>
    </source>
</reference>
<dbReference type="RefSeq" id="WP_181611761.1">
    <property type="nucleotide sequence ID" value="NZ_BAABAM010000003.1"/>
</dbReference>
<dbReference type="CDD" id="cd16917">
    <property type="entry name" value="HATPase_UhpB-NarQ-NarX-like"/>
    <property type="match status" value="1"/>
</dbReference>
<organism evidence="6 7">
    <name type="scientific">Nonomuraea soli</name>
    <dbReference type="NCBI Taxonomy" id="1032476"/>
    <lineage>
        <taxon>Bacteria</taxon>
        <taxon>Bacillati</taxon>
        <taxon>Actinomycetota</taxon>
        <taxon>Actinomycetes</taxon>
        <taxon>Streptosporangiales</taxon>
        <taxon>Streptosporangiaceae</taxon>
        <taxon>Nonomuraea</taxon>
    </lineage>
</organism>
<gene>
    <name evidence="6" type="ORF">HNR30_004417</name>
</gene>
<evidence type="ECO:0000313" key="7">
    <source>
        <dbReference type="Proteomes" id="UP000530928"/>
    </source>
</evidence>
<dbReference type="Proteomes" id="UP000530928">
    <property type="component" value="Unassembled WGS sequence"/>
</dbReference>
<proteinExistence type="predicted"/>
<dbReference type="Gene3D" id="3.30.565.10">
    <property type="entry name" value="Histidine kinase-like ATPase, C-terminal domain"/>
    <property type="match status" value="1"/>
</dbReference>
<dbReference type="EMBL" id="JACDUR010000004">
    <property type="protein sequence ID" value="MBA2893063.1"/>
    <property type="molecule type" value="Genomic_DNA"/>
</dbReference>
<dbReference type="PANTHER" id="PTHR24421:SF63">
    <property type="entry name" value="SENSOR HISTIDINE KINASE DESK"/>
    <property type="match status" value="1"/>
</dbReference>
<dbReference type="GO" id="GO:0016020">
    <property type="term" value="C:membrane"/>
    <property type="evidence" value="ECO:0007669"/>
    <property type="project" value="InterPro"/>
</dbReference>
<sequence>MILRGNVPRMATVWALTMGVALAWTGAVRGLIEHPVGPWQAAGAIAAMVLFSVLYIRISRAAVAGGRRWADLAAAGAVALALVAWMDVGGEPRLWALLGPIWASAAVLVMSPWPAMLVCAAVAGGYLVLTPEADSGSAFTYVTLCFGIPWANRLQLWFWKIIQQAEAGKKAQAALAVAEERLRFSRDLHDLVGHSLSVIAVKSELAVKLARRDQERAETEMAEVRTLAKQALGEIRSAVQGYRSVDLAAELRAMRLTLEAAGIACSIEEPPRDLPAEVATLLAWVAREGTTNVLRHSGATTVSIAFDVREGELELLMRNDGAGEPGSGNGTGLTGLAERVTTLRGEFRAGPEAGGHFVVGVVVPWSRSATIG</sequence>
<protein>
    <submittedName>
        <fullName evidence="6">Two-component system sensor histidine kinase DesK</fullName>
        <ecNumber evidence="6">2.7.13.3</ecNumber>
    </submittedName>
</protein>
<dbReference type="InterPro" id="IPR036890">
    <property type="entry name" value="HATPase_C_sf"/>
</dbReference>
<comment type="caution">
    <text evidence="6">The sequence shown here is derived from an EMBL/GenBank/DDBJ whole genome shotgun (WGS) entry which is preliminary data.</text>
</comment>
<keyword evidence="1 6" id="KW-0808">Transferase</keyword>
<dbReference type="PANTHER" id="PTHR24421">
    <property type="entry name" value="NITRATE/NITRITE SENSOR PROTEIN NARX-RELATED"/>
    <property type="match status" value="1"/>
</dbReference>
<feature type="transmembrane region" description="Helical" evidence="4">
    <location>
        <begin position="69"/>
        <end position="86"/>
    </location>
</feature>
<keyword evidence="4" id="KW-0472">Membrane</keyword>
<keyword evidence="4" id="KW-1133">Transmembrane helix</keyword>
<keyword evidence="3" id="KW-0902">Two-component regulatory system</keyword>